<protein>
    <submittedName>
        <fullName evidence="2">Uncharacterized protein</fullName>
    </submittedName>
</protein>
<keyword evidence="1" id="KW-1133">Transmembrane helix</keyword>
<organism evidence="2 3">
    <name type="scientific">Ranatra chinensis</name>
    <dbReference type="NCBI Taxonomy" id="642074"/>
    <lineage>
        <taxon>Eukaryota</taxon>
        <taxon>Metazoa</taxon>
        <taxon>Ecdysozoa</taxon>
        <taxon>Arthropoda</taxon>
        <taxon>Hexapoda</taxon>
        <taxon>Insecta</taxon>
        <taxon>Pterygota</taxon>
        <taxon>Neoptera</taxon>
        <taxon>Paraneoptera</taxon>
        <taxon>Hemiptera</taxon>
        <taxon>Heteroptera</taxon>
        <taxon>Panheteroptera</taxon>
        <taxon>Nepomorpha</taxon>
        <taxon>Nepidae</taxon>
        <taxon>Ranatrinae</taxon>
        <taxon>Ranatra</taxon>
    </lineage>
</organism>
<gene>
    <name evidence="2" type="ORF">AAG570_004125</name>
</gene>
<keyword evidence="3" id="KW-1185">Reference proteome</keyword>
<dbReference type="AlphaFoldDB" id="A0ABD0Y467"/>
<evidence type="ECO:0000256" key="1">
    <source>
        <dbReference type="SAM" id="Phobius"/>
    </source>
</evidence>
<dbReference type="Proteomes" id="UP001558652">
    <property type="component" value="Unassembled WGS sequence"/>
</dbReference>
<comment type="caution">
    <text evidence="2">The sequence shown here is derived from an EMBL/GenBank/DDBJ whole genome shotgun (WGS) entry which is preliminary data.</text>
</comment>
<sequence length="120" mass="13870">MFHKNKTQETTENAETFWGSTNLEQETMCFGNYKRNAVRKGVMPVFLHYDVVVLLIVVSTPVLFMAITRNLFGSKSLQHETDEPWQNLKLPISWFRIAAIVGCGVEARQLCEQPDPIRRR</sequence>
<keyword evidence="1" id="KW-0472">Membrane</keyword>
<evidence type="ECO:0000313" key="2">
    <source>
        <dbReference type="EMBL" id="KAL1117810.1"/>
    </source>
</evidence>
<keyword evidence="1" id="KW-0812">Transmembrane</keyword>
<reference evidence="2 3" key="1">
    <citation type="submission" date="2024-07" db="EMBL/GenBank/DDBJ databases">
        <title>Chromosome-level genome assembly of the water stick insect Ranatra chinensis (Heteroptera: Nepidae).</title>
        <authorList>
            <person name="Liu X."/>
        </authorList>
    </citation>
    <scope>NUCLEOTIDE SEQUENCE [LARGE SCALE GENOMIC DNA]</scope>
    <source>
        <strain evidence="2">Cailab_2021Rc</strain>
        <tissue evidence="2">Muscle</tissue>
    </source>
</reference>
<dbReference type="EMBL" id="JBFDAA010000015">
    <property type="protein sequence ID" value="KAL1117810.1"/>
    <property type="molecule type" value="Genomic_DNA"/>
</dbReference>
<feature type="transmembrane region" description="Helical" evidence="1">
    <location>
        <begin position="46"/>
        <end position="67"/>
    </location>
</feature>
<name>A0ABD0Y467_9HEMI</name>
<evidence type="ECO:0000313" key="3">
    <source>
        <dbReference type="Proteomes" id="UP001558652"/>
    </source>
</evidence>
<proteinExistence type="predicted"/>
<accession>A0ABD0Y467</accession>